<sequence length="478" mass="50117">MTKKIKKQATLFDALLCVSVLVAVLVTCLVFLRKYEISAHIPLIIGATFASGVAVFRLGFTWKELEEGILSTINTTMQSILILLVVGMIIGTWIAGGIVPAMIYWGLKILSPGIFLVATTLICAIVSISTGSSWTTAGTVGIALLGIGSALGIPGKIVAGAIISGAYFGDKMSPLSDTTNLAPAMAGSTLFDHIKHMVYTAGPALLISLVLYGIIGMKYAGSEMDISQINQIQNALLSNYNTLSPLLLLVPVAVIAMVIFKVPTIPALIGGVILGGVCAVAFQGASVADILVVAKTGYVSSTGMKFVDDLLTRGGLDSMLGTVSLILCALTVGGVLEKTGMLQVIAQSILKFAKGTFGLIAATIFTCIGTNLAVADQYLAIVIPGSMYKDAFIRQGLSPKNLSRALEDSATITSPLIPWNTCGAYMSATLGIGSFVFLPYAFFNLICPLISLFYGLTGLTIEKLSDEDLIEEFENGIA</sequence>
<keyword evidence="6 9" id="KW-1133">Transmembrane helix</keyword>
<evidence type="ECO:0000256" key="9">
    <source>
        <dbReference type="SAM" id="Phobius"/>
    </source>
</evidence>
<dbReference type="PANTHER" id="PTHR33451">
    <property type="entry name" value="MALATE-2H(+)/NA(+)-LACTATE ANTIPORTER"/>
    <property type="match status" value="1"/>
</dbReference>
<dbReference type="AlphaFoldDB" id="A0A2P2BSW9"/>
<evidence type="ECO:0000256" key="3">
    <source>
        <dbReference type="ARBA" id="ARBA00022449"/>
    </source>
</evidence>
<evidence type="ECO:0000313" key="11">
    <source>
        <dbReference type="EMBL" id="CEI73473.1"/>
    </source>
</evidence>
<dbReference type="EMBL" id="LN650648">
    <property type="protein sequence ID" value="CEI73473.1"/>
    <property type="molecule type" value="Genomic_DNA"/>
</dbReference>
<feature type="domain" description="Na+/H+ antiporter NhaC-like C-terminal" evidence="10">
    <location>
        <begin position="165"/>
        <end position="459"/>
    </location>
</feature>
<evidence type="ECO:0000256" key="7">
    <source>
        <dbReference type="ARBA" id="ARBA00023136"/>
    </source>
</evidence>
<keyword evidence="4" id="KW-1003">Cell membrane</keyword>
<feature type="transmembrane region" description="Helical" evidence="9">
    <location>
        <begin position="315"/>
        <end position="336"/>
    </location>
</feature>
<feature type="transmembrane region" description="Helical" evidence="9">
    <location>
        <begin position="80"/>
        <end position="103"/>
    </location>
</feature>
<keyword evidence="5 9" id="KW-0812">Transmembrane</keyword>
<feature type="transmembrane region" description="Helical" evidence="9">
    <location>
        <begin position="268"/>
        <end position="294"/>
    </location>
</feature>
<feature type="transmembrane region" description="Helical" evidence="9">
    <location>
        <begin position="140"/>
        <end position="168"/>
    </location>
</feature>
<accession>A0A2P2BSW9</accession>
<evidence type="ECO:0000313" key="12">
    <source>
        <dbReference type="Proteomes" id="UP000245695"/>
    </source>
</evidence>
<dbReference type="Proteomes" id="UP000245695">
    <property type="component" value="Chromosome 1"/>
</dbReference>
<feature type="transmembrane region" description="Helical" evidence="9">
    <location>
        <begin position="435"/>
        <end position="456"/>
    </location>
</feature>
<dbReference type="InterPro" id="IPR052180">
    <property type="entry name" value="NhaC_Na-H+_Antiporter"/>
</dbReference>
<dbReference type="RefSeq" id="WP_166505738.1">
    <property type="nucleotide sequence ID" value="NZ_JAKNTL010000007.1"/>
</dbReference>
<dbReference type="PANTHER" id="PTHR33451:SF3">
    <property type="entry name" value="MALATE-2H(+)_NA(+)-LACTATE ANTIPORTER"/>
    <property type="match status" value="1"/>
</dbReference>
<dbReference type="GO" id="GO:0005886">
    <property type="term" value="C:plasma membrane"/>
    <property type="evidence" value="ECO:0007669"/>
    <property type="project" value="UniProtKB-SubCell"/>
</dbReference>
<name>A0A2P2BSW9_9FIRM</name>
<evidence type="ECO:0000256" key="6">
    <source>
        <dbReference type="ARBA" id="ARBA00022989"/>
    </source>
</evidence>
<dbReference type="InterPro" id="IPR004770">
    <property type="entry name" value="Na/H_antiport_NhaC"/>
</dbReference>
<keyword evidence="7 9" id="KW-0472">Membrane</keyword>
<feature type="transmembrane region" description="Helical" evidence="9">
    <location>
        <begin position="12"/>
        <end position="33"/>
    </location>
</feature>
<evidence type="ECO:0000256" key="1">
    <source>
        <dbReference type="ARBA" id="ARBA00004651"/>
    </source>
</evidence>
<evidence type="ECO:0000256" key="2">
    <source>
        <dbReference type="ARBA" id="ARBA00022448"/>
    </source>
</evidence>
<evidence type="ECO:0000259" key="10">
    <source>
        <dbReference type="Pfam" id="PF03553"/>
    </source>
</evidence>
<keyword evidence="3" id="KW-0050">Antiport</keyword>
<feature type="transmembrane region" description="Helical" evidence="9">
    <location>
        <begin position="242"/>
        <end position="262"/>
    </location>
</feature>
<proteinExistence type="inferred from homology"/>
<keyword evidence="12" id="KW-1185">Reference proteome</keyword>
<feature type="transmembrane region" description="Helical" evidence="9">
    <location>
        <begin position="356"/>
        <end position="379"/>
    </location>
</feature>
<gene>
    <name evidence="11" type="ORF">FRIFI_1944</name>
</gene>
<dbReference type="Pfam" id="PF03553">
    <property type="entry name" value="Na_H_antiporter"/>
    <property type="match status" value="1"/>
</dbReference>
<keyword evidence="2" id="KW-0813">Transport</keyword>
<feature type="transmembrane region" description="Helical" evidence="9">
    <location>
        <begin position="197"/>
        <end position="221"/>
    </location>
</feature>
<feature type="transmembrane region" description="Helical" evidence="9">
    <location>
        <begin position="109"/>
        <end position="128"/>
    </location>
</feature>
<protein>
    <submittedName>
        <fullName evidence="11">Na(+)/H(+) antiporter NhaC</fullName>
    </submittedName>
</protein>
<dbReference type="InterPro" id="IPR018461">
    <property type="entry name" value="Na/H_Antiport_NhaC-like_C"/>
</dbReference>
<evidence type="ECO:0000256" key="8">
    <source>
        <dbReference type="ARBA" id="ARBA00038435"/>
    </source>
</evidence>
<evidence type="ECO:0000256" key="5">
    <source>
        <dbReference type="ARBA" id="ARBA00022692"/>
    </source>
</evidence>
<feature type="transmembrane region" description="Helical" evidence="9">
    <location>
        <begin position="39"/>
        <end position="60"/>
    </location>
</feature>
<dbReference type="NCBIfam" id="TIGR00931">
    <property type="entry name" value="antiport_nhaC"/>
    <property type="match status" value="1"/>
</dbReference>
<reference evidence="11 12" key="1">
    <citation type="submission" date="2014-09" db="EMBL/GenBank/DDBJ databases">
        <authorList>
            <person name="Hornung B.V."/>
        </authorList>
    </citation>
    <scope>NUCLEOTIDE SEQUENCE [LARGE SCALE GENOMIC DNA]</scope>
    <source>
        <strain evidence="11 12">FRIFI</strain>
    </source>
</reference>
<organism evidence="11 12">
    <name type="scientific">Romboutsia hominis</name>
    <dbReference type="NCBI Taxonomy" id="1507512"/>
    <lineage>
        <taxon>Bacteria</taxon>
        <taxon>Bacillati</taxon>
        <taxon>Bacillota</taxon>
        <taxon>Clostridia</taxon>
        <taxon>Peptostreptococcales</taxon>
        <taxon>Peptostreptococcaceae</taxon>
        <taxon>Romboutsia</taxon>
    </lineage>
</organism>
<comment type="subcellular location">
    <subcellularLocation>
        <location evidence="1">Cell membrane</location>
        <topology evidence="1">Multi-pass membrane protein</topology>
    </subcellularLocation>
</comment>
<evidence type="ECO:0000256" key="4">
    <source>
        <dbReference type="ARBA" id="ARBA00022475"/>
    </source>
</evidence>
<comment type="similarity">
    <text evidence="8">Belongs to the NhaC Na(+)/H(+) (TC 2.A.35) antiporter family.</text>
</comment>
<dbReference type="KEGG" id="rhom:FRIFI_1944"/>
<dbReference type="GO" id="GO:0015297">
    <property type="term" value="F:antiporter activity"/>
    <property type="evidence" value="ECO:0007669"/>
    <property type="project" value="UniProtKB-KW"/>
</dbReference>